<organism evidence="5 6">
    <name type="scientific">Flexivirga endophytica</name>
    <dbReference type="NCBI Taxonomy" id="1849103"/>
    <lineage>
        <taxon>Bacteria</taxon>
        <taxon>Bacillati</taxon>
        <taxon>Actinomycetota</taxon>
        <taxon>Actinomycetes</taxon>
        <taxon>Micrococcales</taxon>
        <taxon>Dermacoccaceae</taxon>
        <taxon>Flexivirga</taxon>
    </lineage>
</organism>
<feature type="compositionally biased region" description="Polar residues" evidence="3">
    <location>
        <begin position="1"/>
        <end position="10"/>
    </location>
</feature>
<dbReference type="InterPro" id="IPR023006">
    <property type="entry name" value="YchJ-like"/>
</dbReference>
<evidence type="ECO:0000256" key="3">
    <source>
        <dbReference type="SAM" id="MobiDB-lite"/>
    </source>
</evidence>
<evidence type="ECO:0000259" key="4">
    <source>
        <dbReference type="Pfam" id="PF17775"/>
    </source>
</evidence>
<dbReference type="Gene3D" id="3.10.450.50">
    <property type="match status" value="1"/>
</dbReference>
<feature type="domain" description="YchJ-like middle NTF2-like" evidence="4">
    <location>
        <begin position="84"/>
        <end position="173"/>
    </location>
</feature>
<dbReference type="Pfam" id="PF17775">
    <property type="entry name" value="YchJ_M-like"/>
    <property type="match status" value="1"/>
</dbReference>
<dbReference type="PANTHER" id="PTHR33747:SF1">
    <property type="entry name" value="ADENYLATE CYCLASE-ASSOCIATED CAP C-TERMINAL DOMAIN-CONTAINING PROTEIN"/>
    <property type="match status" value="1"/>
</dbReference>
<proteinExistence type="inferred from homology"/>
<dbReference type="InterPro" id="IPR048469">
    <property type="entry name" value="YchJ-like_M"/>
</dbReference>
<dbReference type="AlphaFoldDB" id="A0A916WV84"/>
<dbReference type="Pfam" id="PF02810">
    <property type="entry name" value="SEC-C"/>
    <property type="match status" value="1"/>
</dbReference>
<evidence type="ECO:0000313" key="5">
    <source>
        <dbReference type="EMBL" id="GGB32764.1"/>
    </source>
</evidence>
<dbReference type="InterPro" id="IPR004027">
    <property type="entry name" value="SEC_C_motif"/>
</dbReference>
<dbReference type="InterPro" id="IPR032710">
    <property type="entry name" value="NTF2-like_dom_sf"/>
</dbReference>
<sequence>MSRIQATATEVSRPPEKAMPTRSPTGMEFKTFDTAQQPKGSGTVVVGRSTVWTMSTDDLCPCGSGKAYDDCCGPLLATEELASTAEQLMRSRYTAYFYGNREHLWRTWHPRTRPAEVTVDPSTTWTALRILDVRDGGPDDDTGVVEFVASYDGGELRERSRFAKRGGRWFYLDEES</sequence>
<reference evidence="5" key="1">
    <citation type="journal article" date="2014" name="Int. J. Syst. Evol. Microbiol.">
        <title>Complete genome sequence of Corynebacterium casei LMG S-19264T (=DSM 44701T), isolated from a smear-ripened cheese.</title>
        <authorList>
            <consortium name="US DOE Joint Genome Institute (JGI-PGF)"/>
            <person name="Walter F."/>
            <person name="Albersmeier A."/>
            <person name="Kalinowski J."/>
            <person name="Ruckert C."/>
        </authorList>
    </citation>
    <scope>NUCLEOTIDE SEQUENCE</scope>
    <source>
        <strain evidence="5">CGMCC 1.15085</strain>
    </source>
</reference>
<name>A0A916WV84_9MICO</name>
<dbReference type="SUPFAM" id="SSF103642">
    <property type="entry name" value="Sec-C motif"/>
    <property type="match status" value="1"/>
</dbReference>
<gene>
    <name evidence="5" type="ORF">GCM10011492_24180</name>
</gene>
<protein>
    <recommendedName>
        <fullName evidence="2">UPF0225 protein GCM10011492_24180</fullName>
    </recommendedName>
</protein>
<dbReference type="Proteomes" id="UP000636793">
    <property type="component" value="Unassembled WGS sequence"/>
</dbReference>
<feature type="region of interest" description="Disordered" evidence="3">
    <location>
        <begin position="1"/>
        <end position="26"/>
    </location>
</feature>
<dbReference type="HAMAP" id="MF_00612">
    <property type="entry name" value="UPF0225"/>
    <property type="match status" value="1"/>
</dbReference>
<evidence type="ECO:0000256" key="2">
    <source>
        <dbReference type="HAMAP-Rule" id="MF_00612"/>
    </source>
</evidence>
<accession>A0A916WV84</accession>
<dbReference type="EMBL" id="BMHI01000004">
    <property type="protein sequence ID" value="GGB32764.1"/>
    <property type="molecule type" value="Genomic_DNA"/>
</dbReference>
<dbReference type="SUPFAM" id="SSF54427">
    <property type="entry name" value="NTF2-like"/>
    <property type="match status" value="1"/>
</dbReference>
<reference evidence="5" key="2">
    <citation type="submission" date="2020-09" db="EMBL/GenBank/DDBJ databases">
        <authorList>
            <person name="Sun Q."/>
            <person name="Zhou Y."/>
        </authorList>
    </citation>
    <scope>NUCLEOTIDE SEQUENCE</scope>
    <source>
        <strain evidence="5">CGMCC 1.15085</strain>
    </source>
</reference>
<evidence type="ECO:0000256" key="1">
    <source>
        <dbReference type="ARBA" id="ARBA00010839"/>
    </source>
</evidence>
<dbReference type="PANTHER" id="PTHR33747">
    <property type="entry name" value="UPF0225 PROTEIN SCO1677"/>
    <property type="match status" value="1"/>
</dbReference>
<comment type="similarity">
    <text evidence="1 2">Belongs to the UPF0225 family.</text>
</comment>
<evidence type="ECO:0000313" key="6">
    <source>
        <dbReference type="Proteomes" id="UP000636793"/>
    </source>
</evidence>
<keyword evidence="6" id="KW-1185">Reference proteome</keyword>
<comment type="caution">
    <text evidence="5">The sequence shown here is derived from an EMBL/GenBank/DDBJ whole genome shotgun (WGS) entry which is preliminary data.</text>
</comment>